<dbReference type="Proteomes" id="UP000230069">
    <property type="component" value="Unassembled WGS sequence"/>
</dbReference>
<reference evidence="2 3" key="1">
    <citation type="submission" date="2017-09" db="EMBL/GenBank/DDBJ databases">
        <title>WGS assembly of Aquilegia coerulea Goldsmith.</title>
        <authorList>
            <person name="Hodges S."/>
            <person name="Kramer E."/>
            <person name="Nordborg M."/>
            <person name="Tomkins J."/>
            <person name="Borevitz J."/>
            <person name="Derieg N."/>
            <person name="Yan J."/>
            <person name="Mihaltcheva S."/>
            <person name="Hayes R.D."/>
            <person name="Rokhsar D."/>
        </authorList>
    </citation>
    <scope>NUCLEOTIDE SEQUENCE [LARGE SCALE GENOMIC DNA]</scope>
    <source>
        <strain evidence="3">cv. Goldsmith</strain>
    </source>
</reference>
<sequence>MTMIVAKPRIRLNQKKFHIRLKITDQSNADIIVRHKPISKLFYFIFKMNTFLFSFLCTNGLLLHMYLPGIFLHVGMLQLGL</sequence>
<gene>
    <name evidence="2" type="ORF">AQUCO_01700632v1</name>
</gene>
<keyword evidence="1" id="KW-0812">Transmembrane</keyword>
<name>A0A2G5DP52_AQUCA</name>
<evidence type="ECO:0000313" key="2">
    <source>
        <dbReference type="EMBL" id="PIA45226.1"/>
    </source>
</evidence>
<proteinExistence type="predicted"/>
<dbReference type="EMBL" id="KZ305034">
    <property type="protein sequence ID" value="PIA45226.1"/>
    <property type="molecule type" value="Genomic_DNA"/>
</dbReference>
<protein>
    <submittedName>
        <fullName evidence="2">Uncharacterized protein</fullName>
    </submittedName>
</protein>
<feature type="transmembrane region" description="Helical" evidence="1">
    <location>
        <begin position="41"/>
        <end position="67"/>
    </location>
</feature>
<keyword evidence="1" id="KW-1133">Transmembrane helix</keyword>
<organism evidence="2 3">
    <name type="scientific">Aquilegia coerulea</name>
    <name type="common">Rocky mountain columbine</name>
    <dbReference type="NCBI Taxonomy" id="218851"/>
    <lineage>
        <taxon>Eukaryota</taxon>
        <taxon>Viridiplantae</taxon>
        <taxon>Streptophyta</taxon>
        <taxon>Embryophyta</taxon>
        <taxon>Tracheophyta</taxon>
        <taxon>Spermatophyta</taxon>
        <taxon>Magnoliopsida</taxon>
        <taxon>Ranunculales</taxon>
        <taxon>Ranunculaceae</taxon>
        <taxon>Thalictroideae</taxon>
        <taxon>Aquilegia</taxon>
    </lineage>
</organism>
<evidence type="ECO:0000313" key="3">
    <source>
        <dbReference type="Proteomes" id="UP000230069"/>
    </source>
</evidence>
<keyword evidence="1" id="KW-0472">Membrane</keyword>
<accession>A0A2G5DP52</accession>
<dbReference type="AlphaFoldDB" id="A0A2G5DP52"/>
<evidence type="ECO:0000256" key="1">
    <source>
        <dbReference type="SAM" id="Phobius"/>
    </source>
</evidence>
<keyword evidence="3" id="KW-1185">Reference proteome</keyword>
<dbReference type="InParanoid" id="A0A2G5DP52"/>